<dbReference type="InterPro" id="IPR036388">
    <property type="entry name" value="WH-like_DNA-bd_sf"/>
</dbReference>
<feature type="domain" description="RecX first three-helical" evidence="8">
    <location>
        <begin position="58"/>
        <end position="96"/>
    </location>
</feature>
<organism evidence="9 10">
    <name type="scientific">Anaerocolumna jejuensis DSM 15929</name>
    <dbReference type="NCBI Taxonomy" id="1121322"/>
    <lineage>
        <taxon>Bacteria</taxon>
        <taxon>Bacillati</taxon>
        <taxon>Bacillota</taxon>
        <taxon>Clostridia</taxon>
        <taxon>Lachnospirales</taxon>
        <taxon>Lachnospiraceae</taxon>
        <taxon>Anaerocolumna</taxon>
    </lineage>
</organism>
<comment type="similarity">
    <text evidence="2 5">Belongs to the RecX family.</text>
</comment>
<dbReference type="AlphaFoldDB" id="A0A1M6K356"/>
<dbReference type="PANTHER" id="PTHR33602">
    <property type="entry name" value="REGULATORY PROTEIN RECX FAMILY PROTEIN"/>
    <property type="match status" value="1"/>
</dbReference>
<dbReference type="GO" id="GO:0006282">
    <property type="term" value="P:regulation of DNA repair"/>
    <property type="evidence" value="ECO:0007669"/>
    <property type="project" value="UniProtKB-UniRule"/>
</dbReference>
<proteinExistence type="inferred from homology"/>
<protein>
    <recommendedName>
        <fullName evidence="3 5">Regulatory protein RecX</fullName>
    </recommendedName>
</protein>
<sequence length="198" mass="23374">MIVTCLEECGKNKVKVYLDERYYFTLYDKEIYRYGIKVDEKISDIVVNELSGNAIKKAKQKAMALLKNMDRTEMELKRKLELSGFTGEVTEEAIEYVKSYHYIDDLRYAVNYIRLKKQSKSRRQIIGELRQKGISDEDMEEALAAEYDNEEEAIQREISKKVKDVDDLSKEEKQKLAAKLYRKGYGMDLIRLYVKLEY</sequence>
<evidence type="ECO:0000259" key="8">
    <source>
        <dbReference type="Pfam" id="PF21982"/>
    </source>
</evidence>
<keyword evidence="10" id="KW-1185">Reference proteome</keyword>
<dbReference type="Proteomes" id="UP000184386">
    <property type="component" value="Unassembled WGS sequence"/>
</dbReference>
<evidence type="ECO:0000256" key="1">
    <source>
        <dbReference type="ARBA" id="ARBA00004496"/>
    </source>
</evidence>
<dbReference type="Pfam" id="PF02631">
    <property type="entry name" value="RecX_HTH2"/>
    <property type="match status" value="1"/>
</dbReference>
<dbReference type="Gene3D" id="1.10.10.10">
    <property type="entry name" value="Winged helix-like DNA-binding domain superfamily/Winged helix DNA-binding domain"/>
    <property type="match status" value="3"/>
</dbReference>
<comment type="function">
    <text evidence="5">Modulates RecA activity.</text>
</comment>
<reference evidence="9 10" key="1">
    <citation type="submission" date="2016-11" db="EMBL/GenBank/DDBJ databases">
        <authorList>
            <person name="Jaros S."/>
            <person name="Januszkiewicz K."/>
            <person name="Wedrychowicz H."/>
        </authorList>
    </citation>
    <scope>NUCLEOTIDE SEQUENCE [LARGE SCALE GENOMIC DNA]</scope>
    <source>
        <strain evidence="9 10">DSM 15929</strain>
    </source>
</reference>
<dbReference type="GO" id="GO:0005737">
    <property type="term" value="C:cytoplasm"/>
    <property type="evidence" value="ECO:0007669"/>
    <property type="project" value="UniProtKB-SubCell"/>
</dbReference>
<dbReference type="InterPro" id="IPR053925">
    <property type="entry name" value="RecX_HTH_3rd"/>
</dbReference>
<feature type="domain" description="RecX third three-helical" evidence="7">
    <location>
        <begin position="150"/>
        <end position="191"/>
    </location>
</feature>
<dbReference type="InterPro" id="IPR053924">
    <property type="entry name" value="RecX_HTH_2nd"/>
</dbReference>
<dbReference type="OrthoDB" id="9804967at2"/>
<evidence type="ECO:0000256" key="5">
    <source>
        <dbReference type="HAMAP-Rule" id="MF_01114"/>
    </source>
</evidence>
<dbReference type="PANTHER" id="PTHR33602:SF1">
    <property type="entry name" value="REGULATORY PROTEIN RECX FAMILY PROTEIN"/>
    <property type="match status" value="1"/>
</dbReference>
<evidence type="ECO:0000256" key="4">
    <source>
        <dbReference type="ARBA" id="ARBA00022490"/>
    </source>
</evidence>
<evidence type="ECO:0000259" key="7">
    <source>
        <dbReference type="Pfam" id="PF21981"/>
    </source>
</evidence>
<dbReference type="EMBL" id="FRAC01000006">
    <property type="protein sequence ID" value="SHJ53272.1"/>
    <property type="molecule type" value="Genomic_DNA"/>
</dbReference>
<dbReference type="HAMAP" id="MF_01114">
    <property type="entry name" value="RecX"/>
    <property type="match status" value="1"/>
</dbReference>
<keyword evidence="4 5" id="KW-0963">Cytoplasm</keyword>
<dbReference type="RefSeq" id="WP_073272237.1">
    <property type="nucleotide sequence ID" value="NZ_FRAC01000006.1"/>
</dbReference>
<comment type="subcellular location">
    <subcellularLocation>
        <location evidence="1 5">Cytoplasm</location>
    </subcellularLocation>
</comment>
<accession>A0A1M6K356</accession>
<dbReference type="InterPro" id="IPR053926">
    <property type="entry name" value="RecX_HTH_1st"/>
</dbReference>
<name>A0A1M6K356_9FIRM</name>
<evidence type="ECO:0000313" key="10">
    <source>
        <dbReference type="Proteomes" id="UP000184386"/>
    </source>
</evidence>
<dbReference type="Pfam" id="PF21981">
    <property type="entry name" value="RecX_HTH3"/>
    <property type="match status" value="1"/>
</dbReference>
<evidence type="ECO:0000256" key="3">
    <source>
        <dbReference type="ARBA" id="ARBA00018111"/>
    </source>
</evidence>
<evidence type="ECO:0000259" key="6">
    <source>
        <dbReference type="Pfam" id="PF02631"/>
    </source>
</evidence>
<dbReference type="STRING" id="1121322.SAMN02745136_00305"/>
<feature type="domain" description="RecX second three-helical" evidence="6">
    <location>
        <begin position="104"/>
        <end position="143"/>
    </location>
</feature>
<dbReference type="Pfam" id="PF21982">
    <property type="entry name" value="RecX_HTH1"/>
    <property type="match status" value="1"/>
</dbReference>
<dbReference type="InterPro" id="IPR003783">
    <property type="entry name" value="Regulatory_RecX"/>
</dbReference>
<evidence type="ECO:0000313" key="9">
    <source>
        <dbReference type="EMBL" id="SHJ53272.1"/>
    </source>
</evidence>
<evidence type="ECO:0000256" key="2">
    <source>
        <dbReference type="ARBA" id="ARBA00009695"/>
    </source>
</evidence>
<gene>
    <name evidence="5" type="primary">recX</name>
    <name evidence="9" type="ORF">SAMN02745136_00305</name>
</gene>